<evidence type="ECO:0000313" key="2">
    <source>
        <dbReference type="EMBL" id="QDU70264.1"/>
    </source>
</evidence>
<name>A0A518BTG7_9BACT</name>
<reference evidence="2 3" key="1">
    <citation type="submission" date="2019-02" db="EMBL/GenBank/DDBJ databases">
        <title>Deep-cultivation of Planctomycetes and their phenomic and genomic characterization uncovers novel biology.</title>
        <authorList>
            <person name="Wiegand S."/>
            <person name="Jogler M."/>
            <person name="Boedeker C."/>
            <person name="Pinto D."/>
            <person name="Vollmers J."/>
            <person name="Rivas-Marin E."/>
            <person name="Kohn T."/>
            <person name="Peeters S.H."/>
            <person name="Heuer A."/>
            <person name="Rast P."/>
            <person name="Oberbeckmann S."/>
            <person name="Bunk B."/>
            <person name="Jeske O."/>
            <person name="Meyerdierks A."/>
            <person name="Storesund J.E."/>
            <person name="Kallscheuer N."/>
            <person name="Luecker S."/>
            <person name="Lage O.M."/>
            <person name="Pohl T."/>
            <person name="Merkel B.J."/>
            <person name="Hornburger P."/>
            <person name="Mueller R.-W."/>
            <person name="Bruemmer F."/>
            <person name="Labrenz M."/>
            <person name="Spormann A.M."/>
            <person name="Op den Camp H."/>
            <person name="Overmann J."/>
            <person name="Amann R."/>
            <person name="Jetten M.S.M."/>
            <person name="Mascher T."/>
            <person name="Medema M.H."/>
            <person name="Devos D.P."/>
            <person name="Kaster A.-K."/>
            <person name="Ovreas L."/>
            <person name="Rohde M."/>
            <person name="Galperin M.Y."/>
            <person name="Jogler C."/>
        </authorList>
    </citation>
    <scope>NUCLEOTIDE SEQUENCE [LARGE SCALE GENOMIC DNA]</scope>
    <source>
        <strain evidence="2 3">Pan265</strain>
    </source>
</reference>
<evidence type="ECO:0008006" key="4">
    <source>
        <dbReference type="Google" id="ProtNLM"/>
    </source>
</evidence>
<evidence type="ECO:0000313" key="3">
    <source>
        <dbReference type="Proteomes" id="UP000320386"/>
    </source>
</evidence>
<dbReference type="InterPro" id="IPR045584">
    <property type="entry name" value="Pilin-like"/>
</dbReference>
<protein>
    <recommendedName>
        <fullName evidence="4">Prepilin-type N-terminal cleavage/methylation domain-containing protein</fullName>
    </recommendedName>
</protein>
<dbReference type="InterPro" id="IPR012902">
    <property type="entry name" value="N_methyl_site"/>
</dbReference>
<proteinExistence type="predicted"/>
<evidence type="ECO:0000256" key="1">
    <source>
        <dbReference type="SAM" id="MobiDB-lite"/>
    </source>
</evidence>
<organism evidence="2 3">
    <name type="scientific">Mucisphaera calidilacus</name>
    <dbReference type="NCBI Taxonomy" id="2527982"/>
    <lineage>
        <taxon>Bacteria</taxon>
        <taxon>Pseudomonadati</taxon>
        <taxon>Planctomycetota</taxon>
        <taxon>Phycisphaerae</taxon>
        <taxon>Phycisphaerales</taxon>
        <taxon>Phycisphaeraceae</taxon>
        <taxon>Mucisphaera</taxon>
    </lineage>
</organism>
<dbReference type="PANTHER" id="PTHR30093">
    <property type="entry name" value="GENERAL SECRETION PATHWAY PROTEIN G"/>
    <property type="match status" value="1"/>
</dbReference>
<accession>A0A518BTG7</accession>
<dbReference type="AlphaFoldDB" id="A0A518BTG7"/>
<dbReference type="Gene3D" id="3.30.700.10">
    <property type="entry name" value="Glycoprotein, Type 4 Pilin"/>
    <property type="match status" value="1"/>
</dbReference>
<gene>
    <name evidence="2" type="ORF">Pan265_00870</name>
</gene>
<feature type="region of interest" description="Disordered" evidence="1">
    <location>
        <begin position="189"/>
        <end position="215"/>
    </location>
</feature>
<dbReference type="RefSeq" id="WP_236254509.1">
    <property type="nucleotide sequence ID" value="NZ_CP036280.1"/>
</dbReference>
<dbReference type="Pfam" id="PF07963">
    <property type="entry name" value="N_methyl"/>
    <property type="match status" value="1"/>
</dbReference>
<dbReference type="Proteomes" id="UP000320386">
    <property type="component" value="Chromosome"/>
</dbReference>
<dbReference type="KEGG" id="mcad:Pan265_00870"/>
<keyword evidence="3" id="KW-1185">Reference proteome</keyword>
<sequence>MPAARNRAFTLIELLVVISIIALLIGILLPALGSARTLAKDAQSLSNTRQIGSIALTSFLVEQDGRFPWHSSTIPSSNRPANGAKPRWADYLYPYIQSTDVFINPHIDIDESILAKTWWHEASNVDALKAAQNPQRDYSGQGDPDADYNRWGGYGYNYQYLGNARNGVEFRRAVETVYAASQTVVIGDTEGADGGTEGQYVIDPPLPSERGSGKPSGYYANTRSTPVDRGGSTSEFTFADGHAESVSAVSLDDFDNDEALDNGYWNGFGDAGQR</sequence>
<dbReference type="SUPFAM" id="SSF54523">
    <property type="entry name" value="Pili subunits"/>
    <property type="match status" value="1"/>
</dbReference>
<dbReference type="NCBIfam" id="TIGR02532">
    <property type="entry name" value="IV_pilin_GFxxxE"/>
    <property type="match status" value="1"/>
</dbReference>
<dbReference type="EMBL" id="CP036280">
    <property type="protein sequence ID" value="QDU70264.1"/>
    <property type="molecule type" value="Genomic_DNA"/>
</dbReference>